<evidence type="ECO:0000256" key="2">
    <source>
        <dbReference type="ARBA" id="ARBA00005273"/>
    </source>
</evidence>
<dbReference type="InterPro" id="IPR036465">
    <property type="entry name" value="vWFA_dom_sf"/>
</dbReference>
<keyword evidence="6 11" id="KW-0862">Zinc</keyword>
<dbReference type="Proteomes" id="UP000695562">
    <property type="component" value="Unassembled WGS sequence"/>
</dbReference>
<evidence type="ECO:0000256" key="9">
    <source>
        <dbReference type="ARBA" id="ARBA00023204"/>
    </source>
</evidence>
<name>A0A8J4UX71_9MYCE</name>
<comment type="similarity">
    <text evidence="2 11">Belongs to the TFB4 family.</text>
</comment>
<evidence type="ECO:0000256" key="4">
    <source>
        <dbReference type="ARBA" id="ARBA00022763"/>
    </source>
</evidence>
<comment type="function">
    <text evidence="11">Component of the general transcription and DNA repair factor IIH (TFIIH) core complex, which is involved in general and transcription-coupled nucleotide excision repair (NER) of damaged DNA and, when complexed to CAK, in RNA transcription by RNA polymerase II. In NER, TFIIH acts by opening DNA around the lesion to allow the excision of the damaged oligonucleotide and its replacement by a new DNA fragment. In transcription, TFIIH has an essential role in transcription initiation. When the pre-initiation complex (PIC) has been established, TFIIH is required for promoter opening and promoter escape. Phosphorylation of the C-terminal tail (CTD) of the largest subunit of RNA polymerase II by the kinase module CAK controls the initiation of transcription.</text>
</comment>
<evidence type="ECO:0000256" key="6">
    <source>
        <dbReference type="ARBA" id="ARBA00022833"/>
    </source>
</evidence>
<keyword evidence="5 11" id="KW-0863">Zinc-finger</keyword>
<evidence type="ECO:0000256" key="10">
    <source>
        <dbReference type="ARBA" id="ARBA00023242"/>
    </source>
</evidence>
<keyword evidence="13" id="KW-1185">Reference proteome</keyword>
<dbReference type="GO" id="GO:0005675">
    <property type="term" value="C:transcription factor TFIIH holo complex"/>
    <property type="evidence" value="ECO:0007669"/>
    <property type="project" value="UniProtKB-UniRule"/>
</dbReference>
<evidence type="ECO:0000256" key="1">
    <source>
        <dbReference type="ARBA" id="ARBA00004123"/>
    </source>
</evidence>
<dbReference type="PANTHER" id="PTHR12831">
    <property type="entry name" value="TRANSCRIPTION INITIATION FACTOR IIH TFIIH , POLYPEPTIDE 3-RELATED"/>
    <property type="match status" value="1"/>
</dbReference>
<evidence type="ECO:0000256" key="7">
    <source>
        <dbReference type="ARBA" id="ARBA00023015"/>
    </source>
</evidence>
<keyword evidence="10 11" id="KW-0539">Nucleus</keyword>
<dbReference type="GO" id="GO:0006355">
    <property type="term" value="P:regulation of DNA-templated transcription"/>
    <property type="evidence" value="ECO:0007669"/>
    <property type="project" value="InterPro"/>
</dbReference>
<evidence type="ECO:0000256" key="5">
    <source>
        <dbReference type="ARBA" id="ARBA00022771"/>
    </source>
</evidence>
<keyword evidence="8 11" id="KW-0804">Transcription</keyword>
<gene>
    <name evidence="12" type="ORF">CYY_008135</name>
</gene>
<dbReference type="Gene3D" id="3.40.50.410">
    <property type="entry name" value="von Willebrand factor, type A domain"/>
    <property type="match status" value="1"/>
</dbReference>
<keyword evidence="4 11" id="KW-0227">DNA damage</keyword>
<evidence type="ECO:0000313" key="13">
    <source>
        <dbReference type="Proteomes" id="UP000695562"/>
    </source>
</evidence>
<evidence type="ECO:0000313" key="12">
    <source>
        <dbReference type="EMBL" id="KAF2070545.1"/>
    </source>
</evidence>
<organism evidence="12 13">
    <name type="scientific">Polysphondylium violaceum</name>
    <dbReference type="NCBI Taxonomy" id="133409"/>
    <lineage>
        <taxon>Eukaryota</taxon>
        <taxon>Amoebozoa</taxon>
        <taxon>Evosea</taxon>
        <taxon>Eumycetozoa</taxon>
        <taxon>Dictyostelia</taxon>
        <taxon>Dictyosteliales</taxon>
        <taxon>Dictyosteliaceae</taxon>
        <taxon>Polysphondylium</taxon>
    </lineage>
</organism>
<dbReference type="AlphaFoldDB" id="A0A8J4UX71"/>
<comment type="caution">
    <text evidence="12">The sequence shown here is derived from an EMBL/GenBank/DDBJ whole genome shotgun (WGS) entry which is preliminary data.</text>
</comment>
<reference evidence="12" key="1">
    <citation type="submission" date="2020-01" db="EMBL/GenBank/DDBJ databases">
        <title>Development of genomics and gene disruption for Polysphondylium violaceum indicates a role for the polyketide synthase stlB in stalk morphogenesis.</title>
        <authorList>
            <person name="Narita B."/>
            <person name="Kawabe Y."/>
            <person name="Kin K."/>
            <person name="Saito T."/>
            <person name="Gibbs R."/>
            <person name="Kuspa A."/>
            <person name="Muzny D."/>
            <person name="Queller D."/>
            <person name="Richards S."/>
            <person name="Strassman J."/>
            <person name="Sucgang R."/>
            <person name="Worley K."/>
            <person name="Schaap P."/>
        </authorList>
    </citation>
    <scope>NUCLEOTIDE SEQUENCE</scope>
    <source>
        <strain evidence="12">QSvi11</strain>
    </source>
</reference>
<evidence type="ECO:0000256" key="3">
    <source>
        <dbReference type="ARBA" id="ARBA00022723"/>
    </source>
</evidence>
<accession>A0A8J4UX71</accession>
<dbReference type="GO" id="GO:0006289">
    <property type="term" value="P:nucleotide-excision repair"/>
    <property type="evidence" value="ECO:0007669"/>
    <property type="project" value="UniProtKB-UniRule"/>
</dbReference>
<dbReference type="EMBL" id="AJWJ01000477">
    <property type="protein sequence ID" value="KAF2070545.1"/>
    <property type="molecule type" value="Genomic_DNA"/>
</dbReference>
<evidence type="ECO:0000256" key="8">
    <source>
        <dbReference type="ARBA" id="ARBA00023163"/>
    </source>
</evidence>
<protein>
    <recommendedName>
        <fullName evidence="11">General transcription factor IIH subunit 3</fullName>
    </recommendedName>
    <alternativeName>
        <fullName evidence="11">TFIIH basal transcription factor complex subunit 3</fullName>
    </alternativeName>
</protein>
<keyword evidence="9 11" id="KW-0234">DNA repair</keyword>
<dbReference type="GO" id="GO:0008270">
    <property type="term" value="F:zinc ion binding"/>
    <property type="evidence" value="ECO:0007669"/>
    <property type="project" value="UniProtKB-KW"/>
</dbReference>
<keyword evidence="3 11" id="KW-0479">Metal-binding</keyword>
<dbReference type="PANTHER" id="PTHR12831:SF0">
    <property type="entry name" value="GENERAL TRANSCRIPTION FACTOR IIH SUBUNIT 3"/>
    <property type="match status" value="1"/>
</dbReference>
<comment type="subunit">
    <text evidence="11">Component of the 7-subunit TFIIH core complex composed of XPB/repB, XPD/repD, gtf2h1, gtf2h2, gtf2h3, gtf2h4 and gtf2h5, which is active in NER. The core complex associates with the 3-subunit CDK-activating kinase (CAK) module composed of cycH/cyclin H, cdk7 and mnat1 to form the 10-subunit holoenzyme (holo-TFIIH) active in transcription.</text>
</comment>
<dbReference type="Pfam" id="PF03850">
    <property type="entry name" value="Tfb4"/>
    <property type="match status" value="1"/>
</dbReference>
<sequence>MENNSIANNIDEDDDTSLLVIIVDCNIYSWGNREKLLKEGTLNDEKKTYITFSKFLEHLMVFINAYLMLNQENQLSVLCSKIGKSEFLFPNHTANDPLYSEKTIQEQILHKLQNMDLNNINETEERNISSSFSAAMSMALCYISRIKKATPTIRPRIVVFNVSPDVSAQYISVMNCIFSAQKQSIPVDCCILSQTDSTFLQQASHLTNGVYLKPQNQQQLTQYLLSTFLIDTYSRKFLAYPTLKSVDYRASCFCHKKIVDIGFVCSVCLSIFCKYSSSCSTCGTKFSLKIELPKKTTTANNTTTVIGGGNQSATASTK</sequence>
<evidence type="ECO:0000256" key="11">
    <source>
        <dbReference type="RuleBase" id="RU368090"/>
    </source>
</evidence>
<dbReference type="InterPro" id="IPR004600">
    <property type="entry name" value="TFIIH_Tfb4/GTF2H3"/>
</dbReference>
<dbReference type="OrthoDB" id="17307at2759"/>
<keyword evidence="7 11" id="KW-0805">Transcription regulation</keyword>
<proteinExistence type="inferred from homology"/>
<comment type="subcellular location">
    <subcellularLocation>
        <location evidence="1 11">Nucleus</location>
    </subcellularLocation>
</comment>
<dbReference type="GO" id="GO:0000439">
    <property type="term" value="C:transcription factor TFIIH core complex"/>
    <property type="evidence" value="ECO:0007669"/>
    <property type="project" value="UniProtKB-UniRule"/>
</dbReference>